<dbReference type="EMBL" id="AJAT01000016">
    <property type="protein sequence ID" value="EOL43135.1"/>
    <property type="molecule type" value="Genomic_DNA"/>
</dbReference>
<name>R3WMQ7_9ENTE</name>
<comment type="caution">
    <text evidence="1">The sequence shown here is derived from an EMBL/GenBank/DDBJ whole genome shotgun (WGS) entry which is preliminary data.</text>
</comment>
<proteinExistence type="predicted"/>
<accession>R3WMQ7</accession>
<protein>
    <submittedName>
        <fullName evidence="1">Uncharacterized protein</fullName>
    </submittedName>
</protein>
<evidence type="ECO:0000313" key="1">
    <source>
        <dbReference type="EMBL" id="EOL43135.1"/>
    </source>
</evidence>
<organism evidence="1 2">
    <name type="scientific">Enterococcus phoeniculicola ATCC BAA-412</name>
    <dbReference type="NCBI Taxonomy" id="1158610"/>
    <lineage>
        <taxon>Bacteria</taxon>
        <taxon>Bacillati</taxon>
        <taxon>Bacillota</taxon>
        <taxon>Bacilli</taxon>
        <taxon>Lactobacillales</taxon>
        <taxon>Enterococcaceae</taxon>
        <taxon>Enterococcus</taxon>
    </lineage>
</organism>
<evidence type="ECO:0000313" key="2">
    <source>
        <dbReference type="Proteomes" id="UP000013785"/>
    </source>
</evidence>
<dbReference type="HOGENOM" id="CLU_1977641_0_0_9"/>
<reference evidence="1 2" key="1">
    <citation type="submission" date="2013-02" db="EMBL/GenBank/DDBJ databases">
        <title>The Genome Sequence of Enterococcus phoeniculicola BAA-412.</title>
        <authorList>
            <consortium name="The Broad Institute Genome Sequencing Platform"/>
            <consortium name="The Broad Institute Genome Sequencing Center for Infectious Disease"/>
            <person name="Earl A.M."/>
            <person name="Gilmore M.S."/>
            <person name="Lebreton F."/>
            <person name="Walker B."/>
            <person name="Young S.K."/>
            <person name="Zeng Q."/>
            <person name="Gargeya S."/>
            <person name="Fitzgerald M."/>
            <person name="Haas B."/>
            <person name="Abouelleil A."/>
            <person name="Alvarado L."/>
            <person name="Arachchi H.M."/>
            <person name="Berlin A.M."/>
            <person name="Chapman S.B."/>
            <person name="Dewar J."/>
            <person name="Goldberg J."/>
            <person name="Griggs A."/>
            <person name="Gujja S."/>
            <person name="Hansen M."/>
            <person name="Howarth C."/>
            <person name="Imamovic A."/>
            <person name="Larimer J."/>
            <person name="McCowan C."/>
            <person name="Murphy C."/>
            <person name="Neiman D."/>
            <person name="Pearson M."/>
            <person name="Priest M."/>
            <person name="Roberts A."/>
            <person name="Saif S."/>
            <person name="Shea T."/>
            <person name="Sisk P."/>
            <person name="Sykes S."/>
            <person name="Wortman J."/>
            <person name="Nusbaum C."/>
            <person name="Birren B."/>
        </authorList>
    </citation>
    <scope>NUCLEOTIDE SEQUENCE [LARGE SCALE GENOMIC DNA]</scope>
    <source>
        <strain evidence="1 2">ATCC BAA-412</strain>
    </source>
</reference>
<keyword evidence="2" id="KW-1185">Reference proteome</keyword>
<sequence>MSGGKNKMSENFPFNRFDFSVLIQKIKKNTHLLNIITDDETGIEFSNIQTVLTEELVDFLEHFTVVDNLAQRYSEQQYKKHPSLGVKSFQIEPLWVEISPKSVRIGYAGIHVNTDFTLTFSKINGQWALVD</sequence>
<gene>
    <name evidence="1" type="ORF">UC3_02112</name>
</gene>
<dbReference type="PATRIC" id="fig|1158610.3.peg.2107"/>
<dbReference type="AlphaFoldDB" id="R3WMQ7"/>
<dbReference type="Proteomes" id="UP000013785">
    <property type="component" value="Unassembled WGS sequence"/>
</dbReference>